<feature type="compositionally biased region" description="Basic and acidic residues" evidence="1">
    <location>
        <begin position="1"/>
        <end position="12"/>
    </location>
</feature>
<dbReference type="InterPro" id="IPR014239">
    <property type="entry name" value="YpeB_PepSY1-2"/>
</dbReference>
<keyword evidence="6" id="KW-1185">Reference proteome</keyword>
<dbReference type="AlphaFoldDB" id="K0AWX1"/>
<evidence type="ECO:0000259" key="2">
    <source>
        <dbReference type="Pfam" id="PF03413"/>
    </source>
</evidence>
<dbReference type="Pfam" id="PF20769">
    <property type="entry name" value="YPEB_N"/>
    <property type="match status" value="1"/>
</dbReference>
<dbReference type="PATRIC" id="fig|1128398.3.peg.161"/>
<feature type="domain" description="Sporulation protein YpeB PepSY1 and PepSY2" evidence="3">
    <location>
        <begin position="208"/>
        <end position="404"/>
    </location>
</feature>
<dbReference type="STRING" id="1128398.Curi_c01600"/>
<reference evidence="5 6" key="1">
    <citation type="journal article" date="2012" name="PLoS ONE">
        <title>The purine-utilizing bacterium Clostridium acidurici 9a: a genome-guided metabolic reconsideration.</title>
        <authorList>
            <person name="Hartwich K."/>
            <person name="Poehlein A."/>
            <person name="Daniel R."/>
        </authorList>
    </citation>
    <scope>NUCLEOTIDE SEQUENCE [LARGE SCALE GENOMIC DNA]</scope>
    <source>
        <strain evidence="6">ATCC 7906 / DSM 604 / BCRC 14475 / CIP 104303 / KCTC 5404 / NCIMB 10678 / 9a</strain>
    </source>
</reference>
<dbReference type="Proteomes" id="UP000006094">
    <property type="component" value="Chromosome"/>
</dbReference>
<feature type="domain" description="PepSY" evidence="2">
    <location>
        <begin position="409"/>
        <end position="464"/>
    </location>
</feature>
<evidence type="ECO:0000313" key="5">
    <source>
        <dbReference type="EMBL" id="AFS77240.1"/>
    </source>
</evidence>
<accession>K0AWX1</accession>
<dbReference type="NCBIfam" id="TIGR02889">
    <property type="entry name" value="spore_YpeB"/>
    <property type="match status" value="1"/>
</dbReference>
<dbReference type="Pfam" id="PF14620">
    <property type="entry name" value="YPEB_PepSY1-2"/>
    <property type="match status" value="1"/>
</dbReference>
<evidence type="ECO:0000259" key="3">
    <source>
        <dbReference type="Pfam" id="PF14620"/>
    </source>
</evidence>
<evidence type="ECO:0000259" key="4">
    <source>
        <dbReference type="Pfam" id="PF20769"/>
    </source>
</evidence>
<evidence type="ECO:0000313" key="6">
    <source>
        <dbReference type="Proteomes" id="UP000006094"/>
    </source>
</evidence>
<protein>
    <submittedName>
        <fullName evidence="5">Spore germination protein YpeB</fullName>
    </submittedName>
</protein>
<dbReference type="GO" id="GO:0009847">
    <property type="term" value="P:spore germination"/>
    <property type="evidence" value="ECO:0007669"/>
    <property type="project" value="InterPro"/>
</dbReference>
<evidence type="ECO:0000256" key="1">
    <source>
        <dbReference type="SAM" id="MobiDB-lite"/>
    </source>
</evidence>
<sequence>MDDNKRNDRMYDELDNNEDNDNNDHRRRNNYILVGLLTVALIATALFGINQRRVKGEYKTALNNDYQRLFYDTKAHINNVEVSLSKAVLSDSKEQNILHLSQVVQQSQSAQEKLSQMPVNHTDINKTTKYLTQVSDYCYSLIKGHLEGKDITKEQRDSLKELGKYSTYLSGEMSNLHNKFMKGDLDFDLVRHNEKRELKKANENMLNTSLVKLEEEMTKYPELIYDGPFSDQARKIKAKGLGTKKVNREEAKKKAETFIGTKKVGKITKFESGKDLDNEATIPSYTFSVAPKNKEKEQAIYISVSKTGGDIVWMSNPRNVSKASISMEDAHKRAKQFLEEKGFKNMELNYSLNNHNVATLNFAYTLDNVTIYPDLIKVKVALDNGEIVGFDALHYLKEHHERNIQKPTITLEQARAKVRYDFDITSTRLAIIPKGTKDEVLCYEFKGNYEGDNFIVYINANTAQEEQILRVIKDENGTLTF</sequence>
<feature type="domain" description="Sporulation protein YpeB N-terminal" evidence="4">
    <location>
        <begin position="57"/>
        <end position="187"/>
    </location>
</feature>
<gene>
    <name evidence="5" type="primary">ypeB</name>
    <name evidence="5" type="ordered locus">Curi_c01600</name>
</gene>
<dbReference type="HOGENOM" id="CLU_045803_0_0_9"/>
<dbReference type="RefSeq" id="WP_014966377.1">
    <property type="nucleotide sequence ID" value="NC_018664.1"/>
</dbReference>
<proteinExistence type="predicted"/>
<dbReference type="eggNOG" id="COG2959">
    <property type="taxonomic scope" value="Bacteria"/>
</dbReference>
<dbReference type="KEGG" id="cad:Curi_c01600"/>
<organism evidence="5 6">
    <name type="scientific">Gottschalkia acidurici (strain ATCC 7906 / DSM 604 / BCRC 14475 / CIP 104303 / KCTC 5404 / NCIMB 10678 / 9a)</name>
    <name type="common">Clostridium acidurici</name>
    <dbReference type="NCBI Taxonomy" id="1128398"/>
    <lineage>
        <taxon>Bacteria</taxon>
        <taxon>Bacillati</taxon>
        <taxon>Bacillota</taxon>
        <taxon>Tissierellia</taxon>
        <taxon>Tissierellales</taxon>
        <taxon>Gottschalkiaceae</taxon>
        <taxon>Gottschalkia</taxon>
    </lineage>
</organism>
<dbReference type="InterPro" id="IPR048402">
    <property type="entry name" value="YpeB_N"/>
</dbReference>
<name>K0AWX1_GOTA9</name>
<dbReference type="EMBL" id="CP003326">
    <property type="protein sequence ID" value="AFS77240.1"/>
    <property type="molecule type" value="Genomic_DNA"/>
</dbReference>
<dbReference type="Pfam" id="PF03413">
    <property type="entry name" value="PepSY"/>
    <property type="match status" value="1"/>
</dbReference>
<feature type="region of interest" description="Disordered" evidence="1">
    <location>
        <begin position="1"/>
        <end position="26"/>
    </location>
</feature>
<dbReference type="InterPro" id="IPR025711">
    <property type="entry name" value="PepSY"/>
</dbReference>